<evidence type="ECO:0000313" key="3">
    <source>
        <dbReference type="EMBL" id="CAH1446914.1"/>
    </source>
</evidence>
<dbReference type="Gene3D" id="1.10.260.30">
    <property type="entry name" value="Signal recognition particle, SRP54 subunit, M-domain"/>
    <property type="match status" value="1"/>
</dbReference>
<dbReference type="GO" id="GO:0006614">
    <property type="term" value="P:SRP-dependent cotranslational protein targeting to membrane"/>
    <property type="evidence" value="ECO:0007669"/>
    <property type="project" value="InterPro"/>
</dbReference>
<feature type="region of interest" description="Disordered" evidence="1">
    <location>
        <begin position="72"/>
        <end position="112"/>
    </location>
</feature>
<keyword evidence="4" id="KW-1185">Reference proteome</keyword>
<dbReference type="GO" id="GO:0008312">
    <property type="term" value="F:7S RNA binding"/>
    <property type="evidence" value="ECO:0007669"/>
    <property type="project" value="InterPro"/>
</dbReference>
<feature type="compositionally biased region" description="Basic residues" evidence="1">
    <location>
        <begin position="79"/>
        <end position="88"/>
    </location>
</feature>
<sequence length="112" mass="12708">MPFGFFPKTSLIRRSGGSALRCKVLRLQPFGEEKKQPKLLAESPARRKRIAQESGKTEQQVSQLVAQLFQMRNQIRTKGTTRRKRKSESRKQFVGSAGRPNPHGFGGGNRRK</sequence>
<dbReference type="Proteomes" id="UP001157418">
    <property type="component" value="Unassembled WGS sequence"/>
</dbReference>
<evidence type="ECO:0000259" key="2">
    <source>
        <dbReference type="Pfam" id="PF02978"/>
    </source>
</evidence>
<dbReference type="GO" id="GO:0048500">
    <property type="term" value="C:signal recognition particle"/>
    <property type="evidence" value="ECO:0007669"/>
    <property type="project" value="InterPro"/>
</dbReference>
<dbReference type="EMBL" id="CAKMRJ010005523">
    <property type="protein sequence ID" value="CAH1446914.1"/>
    <property type="molecule type" value="Genomic_DNA"/>
</dbReference>
<comment type="caution">
    <text evidence="3">The sequence shown here is derived from an EMBL/GenBank/DDBJ whole genome shotgun (WGS) entry which is preliminary data.</text>
</comment>
<evidence type="ECO:0000313" key="4">
    <source>
        <dbReference type="Proteomes" id="UP001157418"/>
    </source>
</evidence>
<evidence type="ECO:0000256" key="1">
    <source>
        <dbReference type="SAM" id="MobiDB-lite"/>
    </source>
</evidence>
<organism evidence="3 4">
    <name type="scientific">Lactuca virosa</name>
    <dbReference type="NCBI Taxonomy" id="75947"/>
    <lineage>
        <taxon>Eukaryota</taxon>
        <taxon>Viridiplantae</taxon>
        <taxon>Streptophyta</taxon>
        <taxon>Embryophyta</taxon>
        <taxon>Tracheophyta</taxon>
        <taxon>Spermatophyta</taxon>
        <taxon>Magnoliopsida</taxon>
        <taxon>eudicotyledons</taxon>
        <taxon>Gunneridae</taxon>
        <taxon>Pentapetalae</taxon>
        <taxon>asterids</taxon>
        <taxon>campanulids</taxon>
        <taxon>Asterales</taxon>
        <taxon>Asteraceae</taxon>
        <taxon>Cichorioideae</taxon>
        <taxon>Cichorieae</taxon>
        <taxon>Lactucinae</taxon>
        <taxon>Lactuca</taxon>
    </lineage>
</organism>
<dbReference type="AlphaFoldDB" id="A0AAU9P9T5"/>
<accession>A0AAU9P9T5</accession>
<dbReference type="Pfam" id="PF02978">
    <property type="entry name" value="SRP_SPB"/>
    <property type="match status" value="1"/>
</dbReference>
<dbReference type="InterPro" id="IPR004125">
    <property type="entry name" value="Signal_recog_particle_SRP54_M"/>
</dbReference>
<reference evidence="3 4" key="1">
    <citation type="submission" date="2022-01" db="EMBL/GenBank/DDBJ databases">
        <authorList>
            <person name="Xiong W."/>
            <person name="Schranz E."/>
        </authorList>
    </citation>
    <scope>NUCLEOTIDE SEQUENCE [LARGE SCALE GENOMIC DNA]</scope>
</reference>
<name>A0AAU9P9T5_9ASTR</name>
<dbReference type="InterPro" id="IPR036891">
    <property type="entry name" value="Signal_recog_part_SRP54_M_sf"/>
</dbReference>
<feature type="domain" description="Signal recognition particle SRP54 subunit M-domain" evidence="2">
    <location>
        <begin position="32"/>
        <end position="74"/>
    </location>
</feature>
<protein>
    <recommendedName>
        <fullName evidence="2">Signal recognition particle SRP54 subunit M-domain domain-containing protein</fullName>
    </recommendedName>
</protein>
<gene>
    <name evidence="3" type="ORF">LVIROSA_LOCUS32565</name>
</gene>
<feature type="region of interest" description="Disordered" evidence="1">
    <location>
        <begin position="33"/>
        <end position="59"/>
    </location>
</feature>
<proteinExistence type="predicted"/>
<dbReference type="SUPFAM" id="SSF47446">
    <property type="entry name" value="Signal peptide-binding domain"/>
    <property type="match status" value="1"/>
</dbReference>